<dbReference type="OrthoDB" id="9992929at2"/>
<name>E7MP10_9FIRM</name>
<dbReference type="Proteomes" id="UP000004097">
    <property type="component" value="Unassembled WGS sequence"/>
</dbReference>
<evidence type="ECO:0000313" key="1">
    <source>
        <dbReference type="EMBL" id="EFW24191.1"/>
    </source>
</evidence>
<protein>
    <submittedName>
        <fullName evidence="1">Uncharacterized protein</fullName>
    </submittedName>
</protein>
<keyword evidence="2" id="KW-1185">Reference proteome</keyword>
<organism evidence="1 2">
    <name type="scientific">Solobacterium moorei F0204</name>
    <dbReference type="NCBI Taxonomy" id="706433"/>
    <lineage>
        <taxon>Bacteria</taxon>
        <taxon>Bacillati</taxon>
        <taxon>Bacillota</taxon>
        <taxon>Erysipelotrichia</taxon>
        <taxon>Erysipelotrichales</taxon>
        <taxon>Erysipelotrichaceae</taxon>
        <taxon>Solobacterium</taxon>
    </lineage>
</organism>
<accession>E7MP10</accession>
<proteinExistence type="predicted"/>
<sequence length="102" mass="12268">MKTQDRYNYLLKKRNEILKAIKPKLNAWGINDERFDYKIIESKNGPHEVLIIDETRIGCDCNSVFAVEMEVLKYLIVEIFCRNCGFTFDSQLKNFCQRYWYK</sequence>
<evidence type="ECO:0000313" key="2">
    <source>
        <dbReference type="Proteomes" id="UP000004097"/>
    </source>
</evidence>
<dbReference type="AlphaFoldDB" id="E7MP10"/>
<dbReference type="eggNOG" id="ENOG502ZT40">
    <property type="taxonomic scope" value="Bacteria"/>
</dbReference>
<dbReference type="RefSeq" id="WP_006526098.1">
    <property type="nucleotide sequence ID" value="NZ_GL637664.1"/>
</dbReference>
<dbReference type="EMBL" id="AECQ01000027">
    <property type="protein sequence ID" value="EFW24191.1"/>
    <property type="molecule type" value="Genomic_DNA"/>
</dbReference>
<dbReference type="HOGENOM" id="CLU_2275597_0_0_9"/>
<dbReference type="STRING" id="706433.HMPREF9430_01281"/>
<gene>
    <name evidence="1" type="ORF">HMPREF9430_01281</name>
</gene>
<reference evidence="1 2" key="1">
    <citation type="submission" date="2010-08" db="EMBL/GenBank/DDBJ databases">
        <authorList>
            <person name="Weinstock G."/>
            <person name="Sodergren E."/>
            <person name="Clifton S."/>
            <person name="Fulton L."/>
            <person name="Fulton B."/>
            <person name="Courtney L."/>
            <person name="Fronick C."/>
            <person name="Harrison M."/>
            <person name="Strong C."/>
            <person name="Farmer C."/>
            <person name="Delahaunty K."/>
            <person name="Markovic C."/>
            <person name="Hall O."/>
            <person name="Minx P."/>
            <person name="Tomlinson C."/>
            <person name="Mitreva M."/>
            <person name="Hou S."/>
            <person name="Chen J."/>
            <person name="Wollam A."/>
            <person name="Pepin K.H."/>
            <person name="Johnson M."/>
            <person name="Bhonagiri V."/>
            <person name="Zhang X."/>
            <person name="Suruliraj S."/>
            <person name="Warren W."/>
            <person name="Chinwalla A."/>
            <person name="Mardis E.R."/>
            <person name="Wilson R.K."/>
        </authorList>
    </citation>
    <scope>NUCLEOTIDE SEQUENCE [LARGE SCALE GENOMIC DNA]</scope>
    <source>
        <strain evidence="1 2">F0204</strain>
    </source>
</reference>
<comment type="caution">
    <text evidence="1">The sequence shown here is derived from an EMBL/GenBank/DDBJ whole genome shotgun (WGS) entry which is preliminary data.</text>
</comment>